<proteinExistence type="predicted"/>
<protein>
    <submittedName>
        <fullName evidence="1">Hypp8792 protein</fullName>
    </submittedName>
</protein>
<dbReference type="OrthoDB" id="10635432at2759"/>
<keyword evidence="2" id="KW-1185">Reference proteome</keyword>
<evidence type="ECO:0000313" key="2">
    <source>
        <dbReference type="Proteomes" id="UP000838412"/>
    </source>
</evidence>
<reference evidence="1" key="1">
    <citation type="submission" date="2022-01" db="EMBL/GenBank/DDBJ databases">
        <authorList>
            <person name="Braso-Vives M."/>
        </authorList>
    </citation>
    <scope>NUCLEOTIDE SEQUENCE</scope>
</reference>
<evidence type="ECO:0000313" key="1">
    <source>
        <dbReference type="EMBL" id="CAH1250145.1"/>
    </source>
</evidence>
<dbReference type="EMBL" id="OV696703">
    <property type="protein sequence ID" value="CAH1250145.1"/>
    <property type="molecule type" value="Genomic_DNA"/>
</dbReference>
<gene>
    <name evidence="1" type="primary">Hypp8792</name>
    <name evidence="1" type="ORF">BLAG_LOCUS10999</name>
</gene>
<organism evidence="1 2">
    <name type="scientific">Branchiostoma lanceolatum</name>
    <name type="common">Common lancelet</name>
    <name type="synonym">Amphioxus lanceolatum</name>
    <dbReference type="NCBI Taxonomy" id="7740"/>
    <lineage>
        <taxon>Eukaryota</taxon>
        <taxon>Metazoa</taxon>
        <taxon>Chordata</taxon>
        <taxon>Cephalochordata</taxon>
        <taxon>Leptocardii</taxon>
        <taxon>Amphioxiformes</taxon>
        <taxon>Branchiostomatidae</taxon>
        <taxon>Branchiostoma</taxon>
    </lineage>
</organism>
<dbReference type="AlphaFoldDB" id="A0A8J9Z967"/>
<sequence>MNTPAVISPVPLPVPVPVPVPNVSDAIRIVSEVLTNTEQTEPLRQWEEQMLTPLVRRKVATAQDKQTIQCHTGGQPITLCKITKARKPTSEVTDATARSRTLEIQGARRLATAGDEHAQLQNELKIIPRAELQTMLRNMDLATIRIPDGHLLTAQTDIGINWN</sequence>
<name>A0A8J9Z967_BRALA</name>
<dbReference type="Proteomes" id="UP000838412">
    <property type="component" value="Chromosome 18"/>
</dbReference>
<accession>A0A8J9Z967</accession>